<sequence length="435" mass="48192">MSHHHKTNSRPAEPHAHDLRSRQHFALAGKSRMVSLKIRTGENIIDGENSSFNNYDISQPLISRIEQLIPARYKSPPHSKSRIFAALEDAISFVHNTCPAGLKRGNLPRADTLSEKCRLLGSFIPIPYFPPSGRPVDRFLGGLITYLEDQNTRGVTAPSPVDTPQSGAAASKTDARQPPIAESGPGRAQLPTPPTLGTDEISAIKIESDTETGTPKGLRKQSRKKGSSTRQLSSAAKRRKRREAANLERDAADDNTRRPPTHPKKKKAKAFLHHRASSPVLDLTPQPPQIDVASVSAQLRDRLNVTPKERPSRNGQSSDSESSEESDSSSDSDSRPVVANPAGARKEEQQRELHRAKRRKPLNVYRAMYDEAQEEIRFLQDLLMKGAGLTEADLKACKVRVKNGRGFKYAFDLVYNPDVDDRGKEPPRKKVRVSL</sequence>
<feature type="compositionally biased region" description="Acidic residues" evidence="1">
    <location>
        <begin position="321"/>
        <end position="330"/>
    </location>
</feature>
<dbReference type="Proteomes" id="UP001203852">
    <property type="component" value="Unassembled WGS sequence"/>
</dbReference>
<feature type="compositionally biased region" description="Basic and acidic residues" evidence="1">
    <location>
        <begin position="243"/>
        <end position="257"/>
    </location>
</feature>
<feature type="compositionally biased region" description="Basic and acidic residues" evidence="1">
    <location>
        <begin position="302"/>
        <end position="312"/>
    </location>
</feature>
<reference evidence="2" key="1">
    <citation type="journal article" date="2022" name="bioRxiv">
        <title>Deciphering the potential niche of two novel black yeast fungi from a biological soil crust based on their genomes, phenotypes, and melanin regulation.</title>
        <authorList>
            <consortium name="DOE Joint Genome Institute"/>
            <person name="Carr E.C."/>
            <person name="Barton Q."/>
            <person name="Grambo S."/>
            <person name="Sullivan M."/>
            <person name="Renfro C.M."/>
            <person name="Kuo A."/>
            <person name="Pangilinan J."/>
            <person name="Lipzen A."/>
            <person name="Keymanesh K."/>
            <person name="Savage E."/>
            <person name="Barry K."/>
            <person name="Grigoriev I.V."/>
            <person name="Riekhof W.R."/>
            <person name="Harris S.S."/>
        </authorList>
    </citation>
    <scope>NUCLEOTIDE SEQUENCE</scope>
    <source>
        <strain evidence="2">JF 03-4F</strain>
    </source>
</reference>
<dbReference type="AlphaFoldDB" id="A0AAN6IES9"/>
<accession>A0AAN6IES9</accession>
<feature type="region of interest" description="Disordered" evidence="1">
    <location>
        <begin position="154"/>
        <end position="272"/>
    </location>
</feature>
<feature type="compositionally biased region" description="Basic residues" evidence="1">
    <location>
        <begin position="217"/>
        <end position="227"/>
    </location>
</feature>
<feature type="region of interest" description="Disordered" evidence="1">
    <location>
        <begin position="302"/>
        <end position="358"/>
    </location>
</feature>
<dbReference type="EMBL" id="MU404352">
    <property type="protein sequence ID" value="KAI1614798.1"/>
    <property type="molecule type" value="Genomic_DNA"/>
</dbReference>
<name>A0AAN6IES9_9EURO</name>
<evidence type="ECO:0000313" key="2">
    <source>
        <dbReference type="EMBL" id="KAI1614798.1"/>
    </source>
</evidence>
<proteinExistence type="predicted"/>
<evidence type="ECO:0000256" key="1">
    <source>
        <dbReference type="SAM" id="MobiDB-lite"/>
    </source>
</evidence>
<feature type="compositionally biased region" description="Basic and acidic residues" evidence="1">
    <location>
        <begin position="344"/>
        <end position="353"/>
    </location>
</feature>
<evidence type="ECO:0000313" key="3">
    <source>
        <dbReference type="Proteomes" id="UP001203852"/>
    </source>
</evidence>
<protein>
    <submittedName>
        <fullName evidence="2">Uncharacterized protein</fullName>
    </submittedName>
</protein>
<organism evidence="2 3">
    <name type="scientific">Exophiala viscosa</name>
    <dbReference type="NCBI Taxonomy" id="2486360"/>
    <lineage>
        <taxon>Eukaryota</taxon>
        <taxon>Fungi</taxon>
        <taxon>Dikarya</taxon>
        <taxon>Ascomycota</taxon>
        <taxon>Pezizomycotina</taxon>
        <taxon>Eurotiomycetes</taxon>
        <taxon>Chaetothyriomycetidae</taxon>
        <taxon>Chaetothyriales</taxon>
        <taxon>Herpotrichiellaceae</taxon>
        <taxon>Exophiala</taxon>
    </lineage>
</organism>
<gene>
    <name evidence="2" type="ORF">EDD36DRAFT_416335</name>
</gene>
<keyword evidence="3" id="KW-1185">Reference proteome</keyword>
<comment type="caution">
    <text evidence="2">The sequence shown here is derived from an EMBL/GenBank/DDBJ whole genome shotgun (WGS) entry which is preliminary data.</text>
</comment>
<feature type="compositionally biased region" description="Basic residues" evidence="1">
    <location>
        <begin position="259"/>
        <end position="272"/>
    </location>
</feature>